<keyword evidence="1" id="KW-1133">Transmembrane helix</keyword>
<feature type="transmembrane region" description="Helical" evidence="1">
    <location>
        <begin position="12"/>
        <end position="37"/>
    </location>
</feature>
<dbReference type="Proteomes" id="UP000805841">
    <property type="component" value="Unassembled WGS sequence"/>
</dbReference>
<keyword evidence="1" id="KW-0812">Transmembrane</keyword>
<evidence type="ECO:0000313" key="3">
    <source>
        <dbReference type="Proteomes" id="UP000805841"/>
    </source>
</evidence>
<name>A0ABR7YVN9_9PSED</name>
<comment type="caution">
    <text evidence="2">The sequence shown here is derived from an EMBL/GenBank/DDBJ whole genome shotgun (WGS) entry which is preliminary data.</text>
</comment>
<dbReference type="RefSeq" id="WP_190416660.1">
    <property type="nucleotide sequence ID" value="NZ_JAAOCA010000001.1"/>
</dbReference>
<accession>A0ABR7YVN9</accession>
<proteinExistence type="predicted"/>
<keyword evidence="3" id="KW-1185">Reference proteome</keyword>
<protein>
    <submittedName>
        <fullName evidence="2">Uncharacterized protein</fullName>
    </submittedName>
</protein>
<feature type="transmembrane region" description="Helical" evidence="1">
    <location>
        <begin position="98"/>
        <end position="120"/>
    </location>
</feature>
<feature type="transmembrane region" description="Helical" evidence="1">
    <location>
        <begin position="58"/>
        <end position="78"/>
    </location>
</feature>
<sequence length="206" mass="22160">MDRFVEVSLSFPVAIFGFMLFIAFLYWVVAMFGLFDMDSPAVEADGLLEGLGGLLMKAGLDGVPLPIVFTLVSLWGWLSTYIAELYVLCHIRGGAVSLLLGVTSFVAAGALAIVITNMLIRPLRRVFKKIVAPTAGSIIGRIATVRSGTVTGNTGEAIFEDGGAGLILNVRSMNGATFSRGDNVALLEYQPANHCYLVISEYEFNR</sequence>
<evidence type="ECO:0000313" key="2">
    <source>
        <dbReference type="EMBL" id="MBD1597235.1"/>
    </source>
</evidence>
<reference evidence="2 3" key="1">
    <citation type="journal article" date="2020" name="Insects">
        <title>Bacteria Belonging to Pseudomonas typographi sp. nov. from the Bark Beetle Ips typographus Have Genomic Potential to Aid in the Host Ecology.</title>
        <authorList>
            <person name="Peral-Aranega E."/>
            <person name="Saati-Santamaria Z."/>
            <person name="Kolarik M."/>
            <person name="Rivas R."/>
            <person name="Garcia-Fraile P."/>
        </authorList>
    </citation>
    <scope>NUCLEOTIDE SEQUENCE [LARGE SCALE GENOMIC DNA]</scope>
    <source>
        <strain evidence="2 3">CA3A</strain>
    </source>
</reference>
<gene>
    <name evidence="2" type="ORF">HAQ05_00715</name>
</gene>
<organism evidence="2 3">
    <name type="scientific">Pseudomonas typographi</name>
    <dbReference type="NCBI Taxonomy" id="2715964"/>
    <lineage>
        <taxon>Bacteria</taxon>
        <taxon>Pseudomonadati</taxon>
        <taxon>Pseudomonadota</taxon>
        <taxon>Gammaproteobacteria</taxon>
        <taxon>Pseudomonadales</taxon>
        <taxon>Pseudomonadaceae</taxon>
        <taxon>Pseudomonas</taxon>
    </lineage>
</organism>
<keyword evidence="1" id="KW-0472">Membrane</keyword>
<evidence type="ECO:0000256" key="1">
    <source>
        <dbReference type="SAM" id="Phobius"/>
    </source>
</evidence>
<dbReference type="EMBL" id="JAAOCA010000001">
    <property type="protein sequence ID" value="MBD1597235.1"/>
    <property type="molecule type" value="Genomic_DNA"/>
</dbReference>